<accession>A0A158Q525</accession>
<evidence type="ECO:0000313" key="7">
    <source>
        <dbReference type="Proteomes" id="UP000038040"/>
    </source>
</evidence>
<dbReference type="PRINTS" id="PR00633">
    <property type="entry name" value="RCCNDNSATION"/>
</dbReference>
<dbReference type="GO" id="GO:0005085">
    <property type="term" value="F:guanyl-nucleotide exchange factor activity"/>
    <property type="evidence" value="ECO:0007669"/>
    <property type="project" value="TreeGrafter"/>
</dbReference>
<organism evidence="7 9">
    <name type="scientific">Dracunculus medinensis</name>
    <name type="common">Guinea worm</name>
    <dbReference type="NCBI Taxonomy" id="318479"/>
    <lineage>
        <taxon>Eukaryota</taxon>
        <taxon>Metazoa</taxon>
        <taxon>Ecdysozoa</taxon>
        <taxon>Nematoda</taxon>
        <taxon>Chromadorea</taxon>
        <taxon>Rhabditida</taxon>
        <taxon>Spirurina</taxon>
        <taxon>Dracunculoidea</taxon>
        <taxon>Dracunculidae</taxon>
        <taxon>Dracunculus</taxon>
    </lineage>
</organism>
<name>A0A158Q525_DRAME</name>
<dbReference type="Pfam" id="PF25390">
    <property type="entry name" value="WD40_RLD"/>
    <property type="match status" value="1"/>
</dbReference>
<dbReference type="Proteomes" id="UP000274756">
    <property type="component" value="Unassembled WGS sequence"/>
</dbReference>
<evidence type="ECO:0000313" key="8">
    <source>
        <dbReference type="Proteomes" id="UP000274756"/>
    </source>
</evidence>
<dbReference type="SUPFAM" id="SSF50985">
    <property type="entry name" value="RCC1/BLIP-II"/>
    <property type="match status" value="2"/>
</dbReference>
<dbReference type="InterPro" id="IPR058923">
    <property type="entry name" value="RCC1-like_dom"/>
</dbReference>
<evidence type="ECO:0000256" key="1">
    <source>
        <dbReference type="ARBA" id="ARBA00022658"/>
    </source>
</evidence>
<evidence type="ECO:0000256" key="3">
    <source>
        <dbReference type="PROSITE-ProRule" id="PRU00235"/>
    </source>
</evidence>
<feature type="repeat" description="RCC1" evidence="3">
    <location>
        <begin position="58"/>
        <end position="108"/>
    </location>
</feature>
<proteinExistence type="predicted"/>
<dbReference type="InterPro" id="IPR009091">
    <property type="entry name" value="RCC1/BLIP-II"/>
</dbReference>
<dbReference type="PROSITE" id="PS50012">
    <property type="entry name" value="RCC1_3"/>
    <property type="match status" value="3"/>
</dbReference>
<feature type="domain" description="RCC1-like" evidence="5">
    <location>
        <begin position="60"/>
        <end position="470"/>
    </location>
</feature>
<dbReference type="STRING" id="318479.A0A158Q525"/>
<sequence>FQEINKNAATPSLRIGRKRKTAEIHDSKSTSGLFFIKGTRTGRIRLKYENYLPKEFGDRVLSCGEGEQLGHPGRLATRKPRAIDSLPEGKKIVQVVAGGVHSVILLEDGSIYTCGINEKGTAPAEGVEAEGSSDHLAPIIFANLISQHGKIVMVAAGASFSAGLTDKGSVIAWGNLRGTSGCIESHKILVEMEEHPVVIIDHKNRVIVKIAAGENHLVMLSQYGELLTFGDGSMGQLGRSVRLTSIRSQQMVDDSGISLLVSVKEKRKQKLVVFNDIMAGGYWTAARATDDRLFVCGLNNFGQLGVDLPEMDQLAKPEPELRIMRPTVAVAFESYKINQLSGIHHIILLDDSVDFNLFLGDVYGIGKNTDNALGIGTWTGKDDDDHWRYTKPQKISLPKASGVCAKLGCSVAWTSEGVAYSWGYDTSGQLGLGIKDDVDKIVPFPRKITSAHLDGYHILSCSIADNHTLFLAKKI</sequence>
<protein>
    <submittedName>
        <fullName evidence="9">Regulator of chromosome condensation</fullName>
    </submittedName>
</protein>
<dbReference type="OrthoDB" id="61110at2759"/>
<feature type="repeat" description="RCC1" evidence="3">
    <location>
        <begin position="417"/>
        <end position="474"/>
    </location>
</feature>
<keyword evidence="8" id="KW-1185">Reference proteome</keyword>
<dbReference type="PANTHER" id="PTHR45982">
    <property type="entry name" value="REGULATOR OF CHROMOSOME CONDENSATION"/>
    <property type="match status" value="1"/>
</dbReference>
<dbReference type="GO" id="GO:0005737">
    <property type="term" value="C:cytoplasm"/>
    <property type="evidence" value="ECO:0007669"/>
    <property type="project" value="TreeGrafter"/>
</dbReference>
<dbReference type="EMBL" id="UYYG01000015">
    <property type="protein sequence ID" value="VDN51232.1"/>
    <property type="molecule type" value="Genomic_DNA"/>
</dbReference>
<evidence type="ECO:0000256" key="2">
    <source>
        <dbReference type="ARBA" id="ARBA00022737"/>
    </source>
</evidence>
<dbReference type="Gene3D" id="2.130.10.30">
    <property type="entry name" value="Regulator of chromosome condensation 1/beta-lactamase-inhibitor protein II"/>
    <property type="match status" value="1"/>
</dbReference>
<reference evidence="6 8" key="2">
    <citation type="submission" date="2018-11" db="EMBL/GenBank/DDBJ databases">
        <authorList>
            <consortium name="Pathogen Informatics"/>
        </authorList>
    </citation>
    <scope>NUCLEOTIDE SEQUENCE [LARGE SCALE GENOMIC DNA]</scope>
</reference>
<dbReference type="PROSITE" id="PS00626">
    <property type="entry name" value="RCC1_2"/>
    <property type="match status" value="1"/>
</dbReference>
<keyword evidence="2" id="KW-0677">Repeat</keyword>
<dbReference type="AlphaFoldDB" id="A0A158Q525"/>
<keyword evidence="1" id="KW-0344">Guanine-nucleotide releasing factor</keyword>
<evidence type="ECO:0000313" key="6">
    <source>
        <dbReference type="EMBL" id="VDN51232.1"/>
    </source>
</evidence>
<dbReference type="PANTHER" id="PTHR45982:SF1">
    <property type="entry name" value="REGULATOR OF CHROMOSOME CONDENSATION"/>
    <property type="match status" value="1"/>
</dbReference>
<dbReference type="Proteomes" id="UP000038040">
    <property type="component" value="Unplaced"/>
</dbReference>
<reference evidence="9" key="1">
    <citation type="submission" date="2016-04" db="UniProtKB">
        <authorList>
            <consortium name="WormBaseParasite"/>
        </authorList>
    </citation>
    <scope>IDENTIFICATION</scope>
</reference>
<evidence type="ECO:0000313" key="9">
    <source>
        <dbReference type="WBParaSite" id="DME_0000630801-mRNA-1"/>
    </source>
</evidence>
<gene>
    <name evidence="6" type="ORF">DME_LOCUS1205</name>
</gene>
<dbReference type="InterPro" id="IPR000408">
    <property type="entry name" value="Reg_chr_condens"/>
</dbReference>
<feature type="repeat" description="RCC1" evidence="3">
    <location>
        <begin position="168"/>
        <end position="223"/>
    </location>
</feature>
<evidence type="ECO:0000259" key="5">
    <source>
        <dbReference type="Pfam" id="PF25390"/>
    </source>
</evidence>
<dbReference type="InterPro" id="IPR051553">
    <property type="entry name" value="Ran_GTPase-activating"/>
</dbReference>
<dbReference type="WBParaSite" id="DME_0000630801-mRNA-1">
    <property type="protein sequence ID" value="DME_0000630801-mRNA-1"/>
    <property type="gene ID" value="DME_0000630801"/>
</dbReference>
<evidence type="ECO:0000256" key="4">
    <source>
        <dbReference type="SAM" id="MobiDB-lite"/>
    </source>
</evidence>
<feature type="region of interest" description="Disordered" evidence="4">
    <location>
        <begin position="1"/>
        <end position="22"/>
    </location>
</feature>
<feature type="compositionally biased region" description="Polar residues" evidence="4">
    <location>
        <begin position="1"/>
        <end position="10"/>
    </location>
</feature>